<keyword evidence="3 11" id="KW-0812">Transmembrane</keyword>
<evidence type="ECO:0000256" key="9">
    <source>
        <dbReference type="ARBA" id="ARBA00023224"/>
    </source>
</evidence>
<evidence type="ECO:0000256" key="7">
    <source>
        <dbReference type="ARBA" id="ARBA00023170"/>
    </source>
</evidence>
<gene>
    <name evidence="13" type="ORF">PEVE_00020414</name>
</gene>
<keyword evidence="14" id="KW-1185">Reference proteome</keyword>
<feature type="transmembrane region" description="Helical" evidence="11">
    <location>
        <begin position="152"/>
        <end position="175"/>
    </location>
</feature>
<feature type="transmembrane region" description="Helical" evidence="11">
    <location>
        <begin position="41"/>
        <end position="63"/>
    </location>
</feature>
<dbReference type="PROSITE" id="PS50262">
    <property type="entry name" value="G_PROTEIN_RECEP_F1_2"/>
    <property type="match status" value="1"/>
</dbReference>
<evidence type="ECO:0000313" key="14">
    <source>
        <dbReference type="Proteomes" id="UP001159427"/>
    </source>
</evidence>
<feature type="transmembrane region" description="Helical" evidence="11">
    <location>
        <begin position="117"/>
        <end position="140"/>
    </location>
</feature>
<evidence type="ECO:0000256" key="6">
    <source>
        <dbReference type="ARBA" id="ARBA00023136"/>
    </source>
</evidence>
<evidence type="ECO:0000313" key="13">
    <source>
        <dbReference type="EMBL" id="CAH3023767.1"/>
    </source>
</evidence>
<keyword evidence="6 11" id="KW-0472">Membrane</keyword>
<dbReference type="SMART" id="SM01381">
    <property type="entry name" value="7TM_GPCR_Srsx"/>
    <property type="match status" value="1"/>
</dbReference>
<keyword evidence="2" id="KW-1003">Cell membrane</keyword>
<dbReference type="Gene3D" id="1.20.1070.10">
    <property type="entry name" value="Rhodopsin 7-helix transmembrane proteins"/>
    <property type="match status" value="1"/>
</dbReference>
<reference evidence="13 14" key="1">
    <citation type="submission" date="2022-05" db="EMBL/GenBank/DDBJ databases">
        <authorList>
            <consortium name="Genoscope - CEA"/>
            <person name="William W."/>
        </authorList>
    </citation>
    <scope>NUCLEOTIDE SEQUENCE [LARGE SCALE GENOMIC DNA]</scope>
</reference>
<name>A0ABN8M2F3_9CNID</name>
<keyword evidence="9" id="KW-0807">Transducer</keyword>
<evidence type="ECO:0000256" key="3">
    <source>
        <dbReference type="ARBA" id="ARBA00022692"/>
    </source>
</evidence>
<sequence length="471" mass="52838">MSLMLNHAKLNTRATLAKVTSKMSSGPIEPITEQENRAWCIVFGFESAACIVGNILTIAAFAITKSLHKKTYLLLISLAVADLLVGFVAIPMFIHLIGGTVTQWWEVDNHVSHTQTAIEIFTSYASIFFLVAIALERLYAAVSPFNHDTLKPVAYFIVITVVWLFAALLAILSYLREQHVDAADNEGVFLFIMIMLALSIVTVVVSYILIAIILMRSRSKLTDDFEHRMAVTLLLLSVIFVATWLPFKVVNYIFHYDRSATLGCGNDVGCLYQAIYATKFLHYFNSVVNPIIYALRVKDFRKSVKRILCCADPTPPQNRALGEIKGIDNTMVSMQSIDTVVPSMYLFKGPPFLHNTQMVITNNIYFTLPFLLTNNTEALHTKLRERFHLEPLKQLKEQGYISDCVIIEIRQAIESLEADRIASRKKEDNQPKLTAFYMSSTCSNSKKLDSDTDSESTSTSSPNNDSDSEIA</sequence>
<dbReference type="InterPro" id="IPR017452">
    <property type="entry name" value="GPCR_Rhodpsn_7TM"/>
</dbReference>
<dbReference type="PANTHER" id="PTHR24246">
    <property type="entry name" value="OLFACTORY RECEPTOR AND ADENOSINE RECEPTOR"/>
    <property type="match status" value="1"/>
</dbReference>
<feature type="compositionally biased region" description="Low complexity" evidence="10">
    <location>
        <begin position="455"/>
        <end position="465"/>
    </location>
</feature>
<evidence type="ECO:0000256" key="8">
    <source>
        <dbReference type="ARBA" id="ARBA00023180"/>
    </source>
</evidence>
<evidence type="ECO:0000256" key="4">
    <source>
        <dbReference type="ARBA" id="ARBA00022989"/>
    </source>
</evidence>
<keyword evidence="8" id="KW-0325">Glycoprotein</keyword>
<evidence type="ECO:0000256" key="5">
    <source>
        <dbReference type="ARBA" id="ARBA00023040"/>
    </source>
</evidence>
<dbReference type="EMBL" id="CALNXI010000274">
    <property type="protein sequence ID" value="CAH3023767.1"/>
    <property type="molecule type" value="Genomic_DNA"/>
</dbReference>
<feature type="transmembrane region" description="Helical" evidence="11">
    <location>
        <begin position="72"/>
        <end position="97"/>
    </location>
</feature>
<organism evidence="13 14">
    <name type="scientific">Porites evermanni</name>
    <dbReference type="NCBI Taxonomy" id="104178"/>
    <lineage>
        <taxon>Eukaryota</taxon>
        <taxon>Metazoa</taxon>
        <taxon>Cnidaria</taxon>
        <taxon>Anthozoa</taxon>
        <taxon>Hexacorallia</taxon>
        <taxon>Scleractinia</taxon>
        <taxon>Fungiina</taxon>
        <taxon>Poritidae</taxon>
        <taxon>Porites</taxon>
    </lineage>
</organism>
<proteinExistence type="predicted"/>
<feature type="region of interest" description="Disordered" evidence="10">
    <location>
        <begin position="443"/>
        <end position="471"/>
    </location>
</feature>
<feature type="domain" description="G-protein coupled receptors family 1 profile" evidence="12">
    <location>
        <begin position="53"/>
        <end position="293"/>
    </location>
</feature>
<keyword evidence="4 11" id="KW-1133">Transmembrane helix</keyword>
<dbReference type="PANTHER" id="PTHR24246:SF27">
    <property type="entry name" value="ADENOSINE RECEPTOR, ISOFORM A"/>
    <property type="match status" value="1"/>
</dbReference>
<protein>
    <recommendedName>
        <fullName evidence="12">G-protein coupled receptors family 1 profile domain-containing protein</fullName>
    </recommendedName>
</protein>
<evidence type="ECO:0000256" key="2">
    <source>
        <dbReference type="ARBA" id="ARBA00022475"/>
    </source>
</evidence>
<evidence type="ECO:0000256" key="1">
    <source>
        <dbReference type="ARBA" id="ARBA00004651"/>
    </source>
</evidence>
<keyword evidence="7" id="KW-0675">Receptor</keyword>
<evidence type="ECO:0000256" key="11">
    <source>
        <dbReference type="SAM" id="Phobius"/>
    </source>
</evidence>
<dbReference type="PRINTS" id="PR00237">
    <property type="entry name" value="GPCRRHODOPSN"/>
</dbReference>
<feature type="transmembrane region" description="Helical" evidence="11">
    <location>
        <begin position="187"/>
        <end position="215"/>
    </location>
</feature>
<dbReference type="Proteomes" id="UP001159427">
    <property type="component" value="Unassembled WGS sequence"/>
</dbReference>
<dbReference type="SUPFAM" id="SSF81321">
    <property type="entry name" value="Family A G protein-coupled receptor-like"/>
    <property type="match status" value="1"/>
</dbReference>
<comment type="subcellular location">
    <subcellularLocation>
        <location evidence="1">Cell membrane</location>
        <topology evidence="1">Multi-pass membrane protein</topology>
    </subcellularLocation>
</comment>
<dbReference type="Pfam" id="PF00001">
    <property type="entry name" value="7tm_1"/>
    <property type="match status" value="1"/>
</dbReference>
<feature type="transmembrane region" description="Helical" evidence="11">
    <location>
        <begin position="227"/>
        <end position="247"/>
    </location>
</feature>
<evidence type="ECO:0000256" key="10">
    <source>
        <dbReference type="SAM" id="MobiDB-lite"/>
    </source>
</evidence>
<keyword evidence="5" id="KW-0297">G-protein coupled receptor</keyword>
<comment type="caution">
    <text evidence="13">The sequence shown here is derived from an EMBL/GenBank/DDBJ whole genome shotgun (WGS) entry which is preliminary data.</text>
</comment>
<evidence type="ECO:0000259" key="12">
    <source>
        <dbReference type="PROSITE" id="PS50262"/>
    </source>
</evidence>
<dbReference type="InterPro" id="IPR000276">
    <property type="entry name" value="GPCR_Rhodpsn"/>
</dbReference>
<accession>A0ABN8M2F3</accession>